<name>A0A285EEY3_9ACTN</name>
<evidence type="ECO:0000313" key="2">
    <source>
        <dbReference type="EMBL" id="SNX97702.1"/>
    </source>
</evidence>
<proteinExistence type="predicted"/>
<dbReference type="EMBL" id="OBDO01000008">
    <property type="protein sequence ID" value="SNX97702.1"/>
    <property type="molecule type" value="Genomic_DNA"/>
</dbReference>
<dbReference type="OrthoDB" id="5182325at2"/>
<feature type="compositionally biased region" description="Basic residues" evidence="1">
    <location>
        <begin position="1"/>
        <end position="15"/>
    </location>
</feature>
<dbReference type="RefSeq" id="WP_097207663.1">
    <property type="nucleotide sequence ID" value="NZ_JACHXB010000007.1"/>
</dbReference>
<dbReference type="Proteomes" id="UP000219514">
    <property type="component" value="Unassembled WGS sequence"/>
</dbReference>
<sequence>MPKSKKRAKSRRPQQRRASPETSLLDALRDGVDSPTPGPLLGAVGLLLSVAAGADDPGATLADLVRSLSAADRVETSAALLAIATLTVDAELRRRVRREIADRGHVLPRWLVELDRSEPVDRAVEVSTVFRDADELLVGVTVPGGHSLTAVVRIDNELGAVATDGYVVQSPLASVVPLLIEDGDPDVRVRDVPPADARARITAALAELDLGPGRVGSERLVESRPLVEWMLSLLPEGGQGSVLRELSADDLDEVADGFLAGPWGSSWSDDDLRPLVDEVLAAGSANGIGDPLVWSPWNVGRLLDPRLPYLDSTTPHVDRAPDLLRDLIRHGHAARGLRQELTDDALAAVDASADAFIAAVRALDDEPLT</sequence>
<dbReference type="AlphaFoldDB" id="A0A285EEY3"/>
<accession>A0A285EEY3</accession>
<feature type="region of interest" description="Disordered" evidence="1">
    <location>
        <begin position="1"/>
        <end position="32"/>
    </location>
</feature>
<organism evidence="2 3">
    <name type="scientific">Geodermatophilus sabuli</name>
    <dbReference type="NCBI Taxonomy" id="1564158"/>
    <lineage>
        <taxon>Bacteria</taxon>
        <taxon>Bacillati</taxon>
        <taxon>Actinomycetota</taxon>
        <taxon>Actinomycetes</taxon>
        <taxon>Geodermatophilales</taxon>
        <taxon>Geodermatophilaceae</taxon>
        <taxon>Geodermatophilus</taxon>
    </lineage>
</organism>
<gene>
    <name evidence="2" type="ORF">SAMN06893097_10867</name>
</gene>
<keyword evidence="3" id="KW-1185">Reference proteome</keyword>
<evidence type="ECO:0000256" key="1">
    <source>
        <dbReference type="SAM" id="MobiDB-lite"/>
    </source>
</evidence>
<reference evidence="2 3" key="1">
    <citation type="submission" date="2017-09" db="EMBL/GenBank/DDBJ databases">
        <authorList>
            <person name="Ehlers B."/>
            <person name="Leendertz F.H."/>
        </authorList>
    </citation>
    <scope>NUCLEOTIDE SEQUENCE [LARGE SCALE GENOMIC DNA]</scope>
    <source>
        <strain evidence="2 3">DSM 46844</strain>
    </source>
</reference>
<protein>
    <submittedName>
        <fullName evidence="2">Uncharacterized protein</fullName>
    </submittedName>
</protein>
<evidence type="ECO:0000313" key="3">
    <source>
        <dbReference type="Proteomes" id="UP000219514"/>
    </source>
</evidence>